<dbReference type="AlphaFoldDB" id="A0A1M7DQN4"/>
<name>A0A1M7DQN4_9FLAO</name>
<accession>A0A1M7DQN4</accession>
<keyword evidence="2" id="KW-1185">Reference proteome</keyword>
<dbReference type="STRING" id="946677.SAMN05444484_102682"/>
<sequence length="114" mass="13624">MKAYETVIDKRKYTILYEIDEEEMKKLMYSNDCILNITCTPNEDDFLTVKQFHLIFDERKEADLFLEINWLLQTDFYKGIDFLKANRTIGYTMTSGSTYIDEISFGYYAPFYPN</sequence>
<gene>
    <name evidence="1" type="ORF">SAMN05444484_102682</name>
</gene>
<dbReference type="EMBL" id="FRBT01000002">
    <property type="protein sequence ID" value="SHL81824.1"/>
    <property type="molecule type" value="Genomic_DNA"/>
</dbReference>
<protein>
    <submittedName>
        <fullName evidence="1">Uncharacterized protein</fullName>
    </submittedName>
</protein>
<dbReference type="Proteomes" id="UP000184028">
    <property type="component" value="Unassembled WGS sequence"/>
</dbReference>
<reference evidence="2" key="1">
    <citation type="submission" date="2016-11" db="EMBL/GenBank/DDBJ databases">
        <authorList>
            <person name="Varghese N."/>
            <person name="Submissions S."/>
        </authorList>
    </citation>
    <scope>NUCLEOTIDE SEQUENCE [LARGE SCALE GENOMIC DNA]</scope>
    <source>
        <strain evidence="2">DSM 24724</strain>
    </source>
</reference>
<organism evidence="1 2">
    <name type="scientific">Flavobacterium chilense</name>
    <dbReference type="NCBI Taxonomy" id="946677"/>
    <lineage>
        <taxon>Bacteria</taxon>
        <taxon>Pseudomonadati</taxon>
        <taxon>Bacteroidota</taxon>
        <taxon>Flavobacteriia</taxon>
        <taxon>Flavobacteriales</taxon>
        <taxon>Flavobacteriaceae</taxon>
        <taxon>Flavobacterium</taxon>
    </lineage>
</organism>
<proteinExistence type="predicted"/>
<evidence type="ECO:0000313" key="1">
    <source>
        <dbReference type="EMBL" id="SHL81824.1"/>
    </source>
</evidence>
<dbReference type="RefSeq" id="WP_068842118.1">
    <property type="nucleotide sequence ID" value="NZ_FRBT01000002.1"/>
</dbReference>
<evidence type="ECO:0000313" key="2">
    <source>
        <dbReference type="Proteomes" id="UP000184028"/>
    </source>
</evidence>